<sequence>MEKKFSIKATQAIKSITKPATKSESNNLMKFVAMDGECCRWDVGSNFTSLSKPVFSL</sequence>
<dbReference type="RefSeq" id="WP_182460124.1">
    <property type="nucleotide sequence ID" value="NZ_CP059732.1"/>
</dbReference>
<dbReference type="KEGG" id="sfol:H3H32_33895"/>
<dbReference type="Proteomes" id="UP000515369">
    <property type="component" value="Chromosome"/>
</dbReference>
<dbReference type="EMBL" id="CP059732">
    <property type="protein sequence ID" value="QMW02831.1"/>
    <property type="molecule type" value="Genomic_DNA"/>
</dbReference>
<dbReference type="AlphaFoldDB" id="A0A7G5GVD9"/>
<keyword evidence="2" id="KW-1185">Reference proteome</keyword>
<reference evidence="1 2" key="1">
    <citation type="submission" date="2020-07" db="EMBL/GenBank/DDBJ databases">
        <title>Spirosoma foliorum sp. nov., isolated from the leaves on the Nejang mountain Korea, Republic of.</title>
        <authorList>
            <person name="Ho H."/>
            <person name="Lee Y.-J."/>
            <person name="Nurcahyanto D.-A."/>
            <person name="Kim S.-G."/>
        </authorList>
    </citation>
    <scope>NUCLEOTIDE SEQUENCE [LARGE SCALE GENOMIC DNA]</scope>
    <source>
        <strain evidence="1 2">PL0136</strain>
    </source>
</reference>
<proteinExistence type="predicted"/>
<protein>
    <submittedName>
        <fullName evidence="1">Uncharacterized protein</fullName>
    </submittedName>
</protein>
<evidence type="ECO:0000313" key="1">
    <source>
        <dbReference type="EMBL" id="QMW02831.1"/>
    </source>
</evidence>
<evidence type="ECO:0000313" key="2">
    <source>
        <dbReference type="Proteomes" id="UP000515369"/>
    </source>
</evidence>
<accession>A0A7G5GVD9</accession>
<gene>
    <name evidence="1" type="ORF">H3H32_33895</name>
</gene>
<organism evidence="1 2">
    <name type="scientific">Spirosoma foliorum</name>
    <dbReference type="NCBI Taxonomy" id="2710596"/>
    <lineage>
        <taxon>Bacteria</taxon>
        <taxon>Pseudomonadati</taxon>
        <taxon>Bacteroidota</taxon>
        <taxon>Cytophagia</taxon>
        <taxon>Cytophagales</taxon>
        <taxon>Cytophagaceae</taxon>
        <taxon>Spirosoma</taxon>
    </lineage>
</organism>
<name>A0A7G5GVD9_9BACT</name>